<dbReference type="OrthoDB" id="288203at2759"/>
<dbReference type="PANTHER" id="PTHR11814">
    <property type="entry name" value="SULFATE TRANSPORTER"/>
    <property type="match status" value="1"/>
</dbReference>
<feature type="transmembrane region" description="Helical" evidence="5">
    <location>
        <begin position="445"/>
        <end position="466"/>
    </location>
</feature>
<feature type="domain" description="STAS" evidence="6">
    <location>
        <begin position="548"/>
        <end position="709"/>
    </location>
</feature>
<feature type="transmembrane region" description="Helical" evidence="5">
    <location>
        <begin position="103"/>
        <end position="122"/>
    </location>
</feature>
<dbReference type="GO" id="GO:0016020">
    <property type="term" value="C:membrane"/>
    <property type="evidence" value="ECO:0007669"/>
    <property type="project" value="UniProtKB-SubCell"/>
</dbReference>
<dbReference type="GeneID" id="9098386"/>
<dbReference type="AlphaFoldDB" id="C1GXL6"/>
<gene>
    <name evidence="7" type="ORF">PAAG_03590</name>
</gene>
<evidence type="ECO:0000259" key="6">
    <source>
        <dbReference type="PROSITE" id="PS50801"/>
    </source>
</evidence>
<evidence type="ECO:0000256" key="3">
    <source>
        <dbReference type="ARBA" id="ARBA00022989"/>
    </source>
</evidence>
<feature type="transmembrane region" description="Helical" evidence="5">
    <location>
        <begin position="134"/>
        <end position="153"/>
    </location>
</feature>
<dbReference type="eggNOG" id="KOG0236">
    <property type="taxonomic scope" value="Eukaryota"/>
</dbReference>
<dbReference type="KEGG" id="pbl:PAAG_03590"/>
<organism evidence="7 8">
    <name type="scientific">Paracoccidioides lutzii (strain ATCC MYA-826 / Pb01)</name>
    <name type="common">Paracoccidioides brasiliensis</name>
    <dbReference type="NCBI Taxonomy" id="502779"/>
    <lineage>
        <taxon>Eukaryota</taxon>
        <taxon>Fungi</taxon>
        <taxon>Dikarya</taxon>
        <taxon>Ascomycota</taxon>
        <taxon>Pezizomycotina</taxon>
        <taxon>Eurotiomycetes</taxon>
        <taxon>Eurotiomycetidae</taxon>
        <taxon>Onygenales</taxon>
        <taxon>Ajellomycetaceae</taxon>
        <taxon>Paracoccidioides</taxon>
    </lineage>
</organism>
<evidence type="ECO:0000313" key="7">
    <source>
        <dbReference type="EMBL" id="EEH41304.1"/>
    </source>
</evidence>
<proteinExistence type="predicted"/>
<accession>C1GXL6</accession>
<evidence type="ECO:0000256" key="2">
    <source>
        <dbReference type="ARBA" id="ARBA00022692"/>
    </source>
</evidence>
<name>C1GXL6_PARBA</name>
<feature type="transmembrane region" description="Helical" evidence="5">
    <location>
        <begin position="388"/>
        <end position="409"/>
    </location>
</feature>
<evidence type="ECO:0000256" key="1">
    <source>
        <dbReference type="ARBA" id="ARBA00004141"/>
    </source>
</evidence>
<keyword evidence="2 5" id="KW-0812">Transmembrane</keyword>
<dbReference type="Gene3D" id="3.30.750.24">
    <property type="entry name" value="STAS domain"/>
    <property type="match status" value="1"/>
</dbReference>
<feature type="transmembrane region" description="Helical" evidence="5">
    <location>
        <begin position="187"/>
        <end position="209"/>
    </location>
</feature>
<dbReference type="Pfam" id="PF01740">
    <property type="entry name" value="STAS"/>
    <property type="match status" value="1"/>
</dbReference>
<dbReference type="HOGENOM" id="CLU_003182_8_3_1"/>
<keyword evidence="4 5" id="KW-0472">Membrane</keyword>
<feature type="transmembrane region" description="Helical" evidence="5">
    <location>
        <begin position="421"/>
        <end position="439"/>
    </location>
</feature>
<feature type="transmembrane region" description="Helical" evidence="5">
    <location>
        <begin position="216"/>
        <end position="235"/>
    </location>
</feature>
<dbReference type="InterPro" id="IPR001902">
    <property type="entry name" value="SLC26A/SulP_fam"/>
</dbReference>
<feature type="transmembrane region" description="Helical" evidence="5">
    <location>
        <begin position="293"/>
        <end position="316"/>
    </location>
</feature>
<evidence type="ECO:0000256" key="5">
    <source>
        <dbReference type="SAM" id="Phobius"/>
    </source>
</evidence>
<evidence type="ECO:0000313" key="8">
    <source>
        <dbReference type="Proteomes" id="UP000002059"/>
    </source>
</evidence>
<evidence type="ECO:0000256" key="4">
    <source>
        <dbReference type="ARBA" id="ARBA00023136"/>
    </source>
</evidence>
<dbReference type="InterPro" id="IPR011547">
    <property type="entry name" value="SLC26A/SulP_dom"/>
</dbReference>
<keyword evidence="3 5" id="KW-1133">Transmembrane helix</keyword>
<dbReference type="OMA" id="PALYWIP"/>
<keyword evidence="8" id="KW-1185">Reference proteome</keyword>
<dbReference type="InterPro" id="IPR002645">
    <property type="entry name" value="STAS_dom"/>
</dbReference>
<dbReference type="CDD" id="cd07042">
    <property type="entry name" value="STAS_SulP_like_sulfate_transporter"/>
    <property type="match status" value="1"/>
</dbReference>
<feature type="transmembrane region" description="Helical" evidence="5">
    <location>
        <begin position="262"/>
        <end position="281"/>
    </location>
</feature>
<reference evidence="7 8" key="1">
    <citation type="journal article" date="2011" name="PLoS Genet.">
        <title>Comparative genomic analysis of human fungal pathogens causing paracoccidioidomycosis.</title>
        <authorList>
            <person name="Desjardins C.A."/>
            <person name="Champion M.D."/>
            <person name="Holder J.W."/>
            <person name="Muszewska A."/>
            <person name="Goldberg J."/>
            <person name="Bailao A.M."/>
            <person name="Brigido M.M."/>
            <person name="Ferreira M.E."/>
            <person name="Garcia A.M."/>
            <person name="Grynberg M."/>
            <person name="Gujja S."/>
            <person name="Heiman D.I."/>
            <person name="Henn M.R."/>
            <person name="Kodira C.D."/>
            <person name="Leon-Narvaez H."/>
            <person name="Longo L.V."/>
            <person name="Ma L.J."/>
            <person name="Malavazi I."/>
            <person name="Matsuo A.L."/>
            <person name="Morais F.V."/>
            <person name="Pereira M."/>
            <person name="Rodriguez-Brito S."/>
            <person name="Sakthikumar S."/>
            <person name="Salem-Izacc S.M."/>
            <person name="Sykes S.M."/>
            <person name="Teixeira M.M."/>
            <person name="Vallejo M.C."/>
            <person name="Walter M.E."/>
            <person name="Yandava C."/>
            <person name="Young S."/>
            <person name="Zeng Q."/>
            <person name="Zucker J."/>
            <person name="Felipe M.S."/>
            <person name="Goldman G.H."/>
            <person name="Haas B.J."/>
            <person name="McEwen J.G."/>
            <person name="Nino-Vega G."/>
            <person name="Puccia R."/>
            <person name="San-Blas G."/>
            <person name="Soares C.M."/>
            <person name="Birren B.W."/>
            <person name="Cuomo C.A."/>
        </authorList>
    </citation>
    <scope>NUCLEOTIDE SEQUENCE [LARGE SCALE GENOMIC DNA]</scope>
    <source>
        <strain evidence="8">ATCC MYA-826 / Pb01</strain>
    </source>
</reference>
<dbReference type="GO" id="GO:0055085">
    <property type="term" value="P:transmembrane transport"/>
    <property type="evidence" value="ECO:0007669"/>
    <property type="project" value="InterPro"/>
</dbReference>
<feature type="transmembrane region" description="Helical" evidence="5">
    <location>
        <begin position="487"/>
        <end position="511"/>
    </location>
</feature>
<dbReference type="Proteomes" id="UP000002059">
    <property type="component" value="Partially assembled WGS sequence"/>
</dbReference>
<dbReference type="EMBL" id="KN293998">
    <property type="protein sequence ID" value="EEH41304.1"/>
    <property type="molecule type" value="Genomic_DNA"/>
</dbReference>
<comment type="subcellular location">
    <subcellularLocation>
        <location evidence="1">Membrane</location>
        <topology evidence="1">Multi-pass membrane protein</topology>
    </subcellularLocation>
</comment>
<protein>
    <submittedName>
        <fullName evidence="7">Sulfate transporter 4.1</fullName>
    </submittedName>
</protein>
<dbReference type="STRING" id="502779.C1GXL6"/>
<dbReference type="InterPro" id="IPR036513">
    <property type="entry name" value="STAS_dom_sf"/>
</dbReference>
<sequence length="728" mass="80658">MGHGELSTSCLIPIQLEMLSYVFSDMNRSFYASRLEQQPRAARQLPALPIMKLWERIKDDIRNDVNWNRATHLVVQGYRALPLAAAQYIREKLPIIDWLPRYYYRWLVNDVIAGLTVGLLLIPQALSYAKIGAIPIQYGLMSSWLPGALYVFMGTTKDVSTGPTSLIGLVTAEAVVALQGDYTPSQIASAMAMMMGVYSMCIGLLQLGFLLEFISLPILTGFASAVAMTIILNQISSLLGEPSVGGSTAQRIHGIFRNLPKANGFTCAVGLTGIVFLVVLQESGKRWGDKSKIIWFLSTMRALLCLVLYTGVSYAVNRNRGDPDNFLFAVSEVHANGLERPRIPDVNLIAKVAGRTVTLFAATAVEHTAIARTFAVQNNYVADQSQELFYLGVTNFINSFFSAMGVGGAMSRTAVNSSCNVKSPLSGLVTTCFLLLSIYKLVRVLYWIPKATLAANIITAVAPLIAPPSTFYKYWKTSLADFISCMIAFWVSLFATTEIGLVTSVAFNVAYCIGRQVFAPISTVGYDTMQGEDKPQPEVVKLPTFIPPNVRIFRFTDSFYFPNAYAIKSHILDVIQTFHAPSCSTTIGSEPNRGWSVVAEKRISRLRRRESIFDISTLPPIQLVVFDFTKVNHTDATAVAWMRNLFDELKKYAGNAVEVRFVGMSDYVRRRFERGGFEIMDENCSVDGTGDDADVVWYYQSVVRAIYEPRRRVGDGSPQSIPGDKEDE</sequence>
<dbReference type="Pfam" id="PF00916">
    <property type="entry name" value="Sulfate_transp"/>
    <property type="match status" value="1"/>
</dbReference>
<dbReference type="RefSeq" id="XP_002795045.1">
    <property type="nucleotide sequence ID" value="XM_002794999.1"/>
</dbReference>
<dbReference type="VEuPathDB" id="FungiDB:PAAG_03590"/>
<dbReference type="PROSITE" id="PS50801">
    <property type="entry name" value="STAS"/>
    <property type="match status" value="1"/>
</dbReference>
<dbReference type="SUPFAM" id="SSF52091">
    <property type="entry name" value="SpoIIaa-like"/>
    <property type="match status" value="1"/>
</dbReference>